<sequence>MDDEKEEVIHLESTNVVSLECDNHINPEKCQNASMIENGSRGKSENSVQEEKISRKSEQIGHSDPEKPRSVSINIPQEKKSPRIKRPRYKKRYFCCGSLADGAIASANYSNVISVIIILASSHLFFRTSRDDDGHLLCLWCYKVVSIHGSCSNSWILADD</sequence>
<dbReference type="EMBL" id="JABXBU010000001">
    <property type="protein sequence ID" value="KAF8795953.1"/>
    <property type="molecule type" value="Genomic_DNA"/>
</dbReference>
<feature type="compositionally biased region" description="Basic and acidic residues" evidence="1">
    <location>
        <begin position="40"/>
        <end position="69"/>
    </location>
</feature>
<feature type="region of interest" description="Disordered" evidence="1">
    <location>
        <begin position="30"/>
        <end position="85"/>
    </location>
</feature>
<proteinExistence type="predicted"/>
<reference evidence="2" key="1">
    <citation type="journal article" date="2020" name="bioRxiv">
        <title>Chromosome-level reference genome of the European wasp spider Argiope bruennichi: a resource for studies on range expansion and evolutionary adaptation.</title>
        <authorList>
            <person name="Sheffer M.M."/>
            <person name="Hoppe A."/>
            <person name="Krehenwinkel H."/>
            <person name="Uhl G."/>
            <person name="Kuss A.W."/>
            <person name="Jensen L."/>
            <person name="Jensen C."/>
            <person name="Gillespie R.G."/>
            <person name="Hoff K.J."/>
            <person name="Prost S."/>
        </authorList>
    </citation>
    <scope>NUCLEOTIDE SEQUENCE</scope>
</reference>
<reference evidence="2" key="2">
    <citation type="submission" date="2020-06" db="EMBL/GenBank/DDBJ databases">
        <authorList>
            <person name="Sheffer M."/>
        </authorList>
    </citation>
    <scope>NUCLEOTIDE SEQUENCE</scope>
</reference>
<evidence type="ECO:0000313" key="2">
    <source>
        <dbReference type="EMBL" id="KAF8795953.1"/>
    </source>
</evidence>
<name>A0A8T0G3Y5_ARGBR</name>
<evidence type="ECO:0000256" key="1">
    <source>
        <dbReference type="SAM" id="MobiDB-lite"/>
    </source>
</evidence>
<keyword evidence="3" id="KW-1185">Reference proteome</keyword>
<gene>
    <name evidence="2" type="ORF">HNY73_000395</name>
</gene>
<accession>A0A8T0G3Y5</accession>
<dbReference type="AlphaFoldDB" id="A0A8T0G3Y5"/>
<organism evidence="2 3">
    <name type="scientific">Argiope bruennichi</name>
    <name type="common">Wasp spider</name>
    <name type="synonym">Aranea bruennichi</name>
    <dbReference type="NCBI Taxonomy" id="94029"/>
    <lineage>
        <taxon>Eukaryota</taxon>
        <taxon>Metazoa</taxon>
        <taxon>Ecdysozoa</taxon>
        <taxon>Arthropoda</taxon>
        <taxon>Chelicerata</taxon>
        <taxon>Arachnida</taxon>
        <taxon>Araneae</taxon>
        <taxon>Araneomorphae</taxon>
        <taxon>Entelegynae</taxon>
        <taxon>Araneoidea</taxon>
        <taxon>Araneidae</taxon>
        <taxon>Argiope</taxon>
    </lineage>
</organism>
<protein>
    <submittedName>
        <fullName evidence="2">Uncharacterized protein</fullName>
    </submittedName>
</protein>
<evidence type="ECO:0000313" key="3">
    <source>
        <dbReference type="Proteomes" id="UP000807504"/>
    </source>
</evidence>
<dbReference type="Proteomes" id="UP000807504">
    <property type="component" value="Unassembled WGS sequence"/>
</dbReference>
<comment type="caution">
    <text evidence="2">The sequence shown here is derived from an EMBL/GenBank/DDBJ whole genome shotgun (WGS) entry which is preliminary data.</text>
</comment>